<dbReference type="RefSeq" id="WP_344531193.1">
    <property type="nucleotide sequence ID" value="NZ_BAAAPE010000012.1"/>
</dbReference>
<gene>
    <name evidence="3" type="ORF">GCM10009801_46370</name>
</gene>
<dbReference type="InterPro" id="IPR025326">
    <property type="entry name" value="DUF4232"/>
</dbReference>
<evidence type="ECO:0000313" key="3">
    <source>
        <dbReference type="EMBL" id="GAA2084924.1"/>
    </source>
</evidence>
<reference evidence="3 4" key="1">
    <citation type="journal article" date="2019" name="Int. J. Syst. Evol. Microbiol.">
        <title>The Global Catalogue of Microorganisms (GCM) 10K type strain sequencing project: providing services to taxonomists for standard genome sequencing and annotation.</title>
        <authorList>
            <consortium name="The Broad Institute Genomics Platform"/>
            <consortium name="The Broad Institute Genome Sequencing Center for Infectious Disease"/>
            <person name="Wu L."/>
            <person name="Ma J."/>
        </authorList>
    </citation>
    <scope>NUCLEOTIDE SEQUENCE [LARGE SCALE GENOMIC DNA]</scope>
    <source>
        <strain evidence="3 4">JCM 15478</strain>
    </source>
</reference>
<sequence>MRKSFIRATALAATAFAAFSLTACGSSGGDNASGGKEKKINSVNVGAKSAAGKGVEQTCGANDLSWTVRSKTQAGGYSEVMVKANEGITCWLPAELPSVRYNPSDGSGFIVARGVEQEGPKAIKLSGDTVAYAGVSPKSTNNNDGKEATEFRIKVSDNDTAYERTIQVGPETVDEPIVTNWHLDPQDAVPGIY</sequence>
<feature type="domain" description="DUF4232" evidence="2">
    <location>
        <begin position="59"/>
        <end position="163"/>
    </location>
</feature>
<dbReference type="Proteomes" id="UP001500016">
    <property type="component" value="Unassembled WGS sequence"/>
</dbReference>
<evidence type="ECO:0000313" key="4">
    <source>
        <dbReference type="Proteomes" id="UP001500016"/>
    </source>
</evidence>
<evidence type="ECO:0000256" key="1">
    <source>
        <dbReference type="SAM" id="SignalP"/>
    </source>
</evidence>
<name>A0ABN2W6C8_9ACTN</name>
<comment type="caution">
    <text evidence="3">The sequence shown here is derived from an EMBL/GenBank/DDBJ whole genome shotgun (WGS) entry which is preliminary data.</text>
</comment>
<evidence type="ECO:0000259" key="2">
    <source>
        <dbReference type="Pfam" id="PF14016"/>
    </source>
</evidence>
<dbReference type="PROSITE" id="PS51257">
    <property type="entry name" value="PROKAR_LIPOPROTEIN"/>
    <property type="match status" value="1"/>
</dbReference>
<organism evidence="3 4">
    <name type="scientific">Streptomyces albiaxialis</name>
    <dbReference type="NCBI Taxonomy" id="329523"/>
    <lineage>
        <taxon>Bacteria</taxon>
        <taxon>Bacillati</taxon>
        <taxon>Actinomycetota</taxon>
        <taxon>Actinomycetes</taxon>
        <taxon>Kitasatosporales</taxon>
        <taxon>Streptomycetaceae</taxon>
        <taxon>Streptomyces</taxon>
    </lineage>
</organism>
<keyword evidence="4" id="KW-1185">Reference proteome</keyword>
<keyword evidence="1" id="KW-0732">Signal</keyword>
<dbReference type="Pfam" id="PF14016">
    <property type="entry name" value="DUF4232"/>
    <property type="match status" value="1"/>
</dbReference>
<proteinExistence type="predicted"/>
<protein>
    <recommendedName>
        <fullName evidence="2">DUF4232 domain-containing protein</fullName>
    </recommendedName>
</protein>
<accession>A0ABN2W6C8</accession>
<dbReference type="EMBL" id="BAAAPE010000012">
    <property type="protein sequence ID" value="GAA2084924.1"/>
    <property type="molecule type" value="Genomic_DNA"/>
</dbReference>
<feature type="chain" id="PRO_5046294090" description="DUF4232 domain-containing protein" evidence="1">
    <location>
        <begin position="24"/>
        <end position="193"/>
    </location>
</feature>
<feature type="signal peptide" evidence="1">
    <location>
        <begin position="1"/>
        <end position="23"/>
    </location>
</feature>